<evidence type="ECO:0000256" key="1">
    <source>
        <dbReference type="SAM" id="Phobius"/>
    </source>
</evidence>
<dbReference type="HOGENOM" id="CLU_1427742_0_0_1"/>
<evidence type="ECO:0000313" key="2">
    <source>
        <dbReference type="EMBL" id="EMC97834.1"/>
    </source>
</evidence>
<dbReference type="KEGG" id="bcom:BAUCODRAFT_405571"/>
<dbReference type="RefSeq" id="XP_007674757.1">
    <property type="nucleotide sequence ID" value="XM_007676567.1"/>
</dbReference>
<feature type="transmembrane region" description="Helical" evidence="1">
    <location>
        <begin position="53"/>
        <end position="71"/>
    </location>
</feature>
<evidence type="ECO:0000313" key="3">
    <source>
        <dbReference type="Proteomes" id="UP000011761"/>
    </source>
</evidence>
<keyword evidence="3" id="KW-1185">Reference proteome</keyword>
<reference evidence="2 3" key="1">
    <citation type="journal article" date="2012" name="PLoS Pathog.">
        <title>Diverse lifestyles and strategies of plant pathogenesis encoded in the genomes of eighteen Dothideomycetes fungi.</title>
        <authorList>
            <person name="Ohm R.A."/>
            <person name="Feau N."/>
            <person name="Henrissat B."/>
            <person name="Schoch C.L."/>
            <person name="Horwitz B.A."/>
            <person name="Barry K.W."/>
            <person name="Condon B.J."/>
            <person name="Copeland A.C."/>
            <person name="Dhillon B."/>
            <person name="Glaser F."/>
            <person name="Hesse C.N."/>
            <person name="Kosti I."/>
            <person name="LaButti K."/>
            <person name="Lindquist E.A."/>
            <person name="Lucas S."/>
            <person name="Salamov A.A."/>
            <person name="Bradshaw R.E."/>
            <person name="Ciuffetti L."/>
            <person name="Hamelin R.C."/>
            <person name="Kema G.H.J."/>
            <person name="Lawrence C."/>
            <person name="Scott J.A."/>
            <person name="Spatafora J.W."/>
            <person name="Turgeon B.G."/>
            <person name="de Wit P.J.G.M."/>
            <person name="Zhong S."/>
            <person name="Goodwin S.B."/>
            <person name="Grigoriev I.V."/>
        </authorList>
    </citation>
    <scope>NUCLEOTIDE SEQUENCE [LARGE SCALE GENOMIC DNA]</scope>
    <source>
        <strain evidence="2 3">UAMH 10762</strain>
    </source>
</reference>
<gene>
    <name evidence="2" type="ORF">BAUCODRAFT_405571</name>
</gene>
<protein>
    <submittedName>
        <fullName evidence="2">Uncharacterized protein</fullName>
    </submittedName>
</protein>
<proteinExistence type="predicted"/>
<accession>M2NEZ7</accession>
<dbReference type="Proteomes" id="UP000011761">
    <property type="component" value="Unassembled WGS sequence"/>
</dbReference>
<keyword evidence="1" id="KW-0472">Membrane</keyword>
<keyword evidence="1" id="KW-1133">Transmembrane helix</keyword>
<keyword evidence="1" id="KW-0812">Transmembrane</keyword>
<organism evidence="2 3">
    <name type="scientific">Baudoinia panamericana (strain UAMH 10762)</name>
    <name type="common">Angels' share fungus</name>
    <name type="synonym">Baudoinia compniacensis (strain UAMH 10762)</name>
    <dbReference type="NCBI Taxonomy" id="717646"/>
    <lineage>
        <taxon>Eukaryota</taxon>
        <taxon>Fungi</taxon>
        <taxon>Dikarya</taxon>
        <taxon>Ascomycota</taxon>
        <taxon>Pezizomycotina</taxon>
        <taxon>Dothideomycetes</taxon>
        <taxon>Dothideomycetidae</taxon>
        <taxon>Mycosphaerellales</taxon>
        <taxon>Teratosphaeriaceae</taxon>
        <taxon>Baudoinia</taxon>
    </lineage>
</organism>
<dbReference type="EMBL" id="KB445553">
    <property type="protein sequence ID" value="EMC97834.1"/>
    <property type="molecule type" value="Genomic_DNA"/>
</dbReference>
<name>M2NEZ7_BAUPA</name>
<sequence length="190" mass="20318">MVQSLTDVTSTLTEGASDLMPQTIWYCQPLESVQRVLFWHANEASVDASEVGALKFGVSLVLLAMYAVPLFGDVTSLEMLGFVAMLVYVMLSLGLVSKMVEPFNSAVTVALLNEASVSVEMFESVLEVASDVVLYPVSLKSTAGKAILMEAALVGVDTVGTVYKRSELFPLRISDEDAAGELVAPMPKST</sequence>
<feature type="transmembrane region" description="Helical" evidence="1">
    <location>
        <begin position="77"/>
        <end position="96"/>
    </location>
</feature>
<dbReference type="AlphaFoldDB" id="M2NEZ7"/>
<dbReference type="GeneID" id="19113998"/>